<dbReference type="InterPro" id="IPR004360">
    <property type="entry name" value="Glyas_Fos-R_dOase_dom"/>
</dbReference>
<dbReference type="SUPFAM" id="SSF54593">
    <property type="entry name" value="Glyoxalase/Bleomycin resistance protein/Dihydroxybiphenyl dioxygenase"/>
    <property type="match status" value="1"/>
</dbReference>
<evidence type="ECO:0000313" key="2">
    <source>
        <dbReference type="Proteomes" id="UP000298615"/>
    </source>
</evidence>
<dbReference type="Gene3D" id="3.10.180.10">
    <property type="entry name" value="2,3-Dihydroxybiphenyl 1,2-Dioxygenase, domain 1"/>
    <property type="match status" value="1"/>
</dbReference>
<dbReference type="Pfam" id="PF00903">
    <property type="entry name" value="Glyoxalase"/>
    <property type="match status" value="1"/>
</dbReference>
<accession>A0A4D7CVI1</accession>
<protein>
    <submittedName>
        <fullName evidence="1">Uncharacterized protein</fullName>
    </submittedName>
</protein>
<name>A0A4D7CVI1_9ENTE</name>
<sequence>MKHAVLMIYVENVKATQAFWTTYLGFTVEKTLDLGPSQSVVLNLEDNFRVQLFEKSFIEQVSPEVSLAMPSIAIYVDNLEDYHQEVARAGLFISDISEHAGQRSFNFQDNEGHYLAAIER</sequence>
<dbReference type="AlphaFoldDB" id="A0A4D7CVI1"/>
<dbReference type="PANTHER" id="PTHR36437">
    <property type="entry name" value="GLYOXALASE/BLEOMYCIN RESISTANCE PROTEIN/DIOXYGENASE"/>
    <property type="match status" value="1"/>
</dbReference>
<dbReference type="KEGG" id="vao:FA707_04405"/>
<reference evidence="1 2" key="1">
    <citation type="submission" date="2019-04" db="EMBL/GenBank/DDBJ databases">
        <title>Vagococcus sp. nov., isolated from faeces of yaks (Bos grunniens).</title>
        <authorList>
            <person name="Ge Y."/>
        </authorList>
    </citation>
    <scope>NUCLEOTIDE SEQUENCE [LARGE SCALE GENOMIC DNA]</scope>
    <source>
        <strain evidence="1 2">MN-17</strain>
    </source>
</reference>
<dbReference type="PANTHER" id="PTHR36437:SF2">
    <property type="entry name" value="GLYOXALASE_BLEOMYCIN RESISTANCE PROTEIN_DIOXYGENASE"/>
    <property type="match status" value="1"/>
</dbReference>
<evidence type="ECO:0000313" key="1">
    <source>
        <dbReference type="EMBL" id="QCI86250.1"/>
    </source>
</evidence>
<dbReference type="InterPro" id="IPR037523">
    <property type="entry name" value="VOC_core"/>
</dbReference>
<dbReference type="Proteomes" id="UP000298615">
    <property type="component" value="Chromosome"/>
</dbReference>
<proteinExistence type="predicted"/>
<dbReference type="EMBL" id="CP039712">
    <property type="protein sequence ID" value="QCI86250.1"/>
    <property type="molecule type" value="Genomic_DNA"/>
</dbReference>
<dbReference type="OrthoDB" id="9803079at2"/>
<dbReference type="InterPro" id="IPR029068">
    <property type="entry name" value="Glyas_Bleomycin-R_OHBP_Dase"/>
</dbReference>
<organism evidence="1 2">
    <name type="scientific">Vagococcus zengguangii</name>
    <dbReference type="NCBI Taxonomy" id="2571750"/>
    <lineage>
        <taxon>Bacteria</taxon>
        <taxon>Bacillati</taxon>
        <taxon>Bacillota</taxon>
        <taxon>Bacilli</taxon>
        <taxon>Lactobacillales</taxon>
        <taxon>Enterococcaceae</taxon>
        <taxon>Vagococcus</taxon>
    </lineage>
</organism>
<gene>
    <name evidence="1" type="ORF">FA707_04405</name>
</gene>
<dbReference type="PROSITE" id="PS51819">
    <property type="entry name" value="VOC"/>
    <property type="match status" value="1"/>
</dbReference>
<keyword evidence="2" id="KW-1185">Reference proteome</keyword>
<dbReference type="RefSeq" id="WP_136953085.1">
    <property type="nucleotide sequence ID" value="NZ_CP039712.1"/>
</dbReference>